<evidence type="ECO:0000256" key="3">
    <source>
        <dbReference type="SAM" id="SignalP"/>
    </source>
</evidence>
<evidence type="ECO:0000313" key="4">
    <source>
        <dbReference type="EMBL" id="KAB1208697.1"/>
    </source>
</evidence>
<evidence type="ECO:0000256" key="1">
    <source>
        <dbReference type="SAM" id="Coils"/>
    </source>
</evidence>
<keyword evidence="2" id="KW-0472">Membrane</keyword>
<sequence length="565" mass="64822">MGQFKLLLSLLVSLSLSNSGVSWSWFTDKKQSSEDPPERLSISGHAVAEFSIDDLNDEKGIERVNNARGKLTGLRSCWHDAYQGLFSKCSEINADDNERRKRFAWDLSNCFQKDSGRTPFPSCHAASPMKACLEKLDNNAIHTYRQFFLETNSICNQLQSAYFRQKTEKLVNHLVKSADYAEEKLENIEEKSEHLLQGSKDIHDSLTRIDQQTQKVARTSENVSNHINEVLMQSEVVLEQSEKIAASQSELQRGQDRMKIQLDEGMTAIHDSYNNLGKEINNLQYETVELENKISKVGESMQTKMRSLQGKADDIGKGIQSLAKFQSQALEESRDILQQVAKFGHEQQEEVLQRQEQLQRAHDHLAENSNSILAAQEAFEQKQATMFLALDKLFTLHNALLLESRLIKACFVYSIAIFILYMLTSTKSTYSVRPQLYVGLCLTFLIESAILRFMRNDIEQQTWMINLVRSIFAILASIQILHAICTYRDFERLNYEMLRDLMNKVKSWDADSDIDWSQWIDTEIPDGVDNLKDPDYLPPNEEGIGQNSNLASWTGRKYNLRSRCR</sequence>
<dbReference type="AlphaFoldDB" id="A0A6A1VA75"/>
<dbReference type="PANTHER" id="PTHR33538:SF2">
    <property type="entry name" value="PROTEIN GAMETE EXPRESSED 1"/>
    <property type="match status" value="1"/>
</dbReference>
<feature type="transmembrane region" description="Helical" evidence="2">
    <location>
        <begin position="467"/>
        <end position="487"/>
    </location>
</feature>
<dbReference type="Gene3D" id="1.10.287.950">
    <property type="entry name" value="Methyl-accepting chemotaxis protein"/>
    <property type="match status" value="1"/>
</dbReference>
<proteinExistence type="predicted"/>
<protein>
    <submittedName>
        <fullName evidence="4">Protein GAMETE EXPRESSED 1</fullName>
    </submittedName>
</protein>
<dbReference type="Proteomes" id="UP000516437">
    <property type="component" value="Chromosome 6"/>
</dbReference>
<evidence type="ECO:0000256" key="2">
    <source>
        <dbReference type="SAM" id="Phobius"/>
    </source>
</evidence>
<dbReference type="EMBL" id="RXIC02000024">
    <property type="protein sequence ID" value="KAB1208697.1"/>
    <property type="molecule type" value="Genomic_DNA"/>
</dbReference>
<feature type="coiled-coil region" evidence="1">
    <location>
        <begin position="171"/>
        <end position="229"/>
    </location>
</feature>
<dbReference type="OrthoDB" id="377549at2759"/>
<reference evidence="4 5" key="1">
    <citation type="journal article" date="2019" name="Plant Biotechnol. J.">
        <title>The red bayberry genome and genetic basis of sex determination.</title>
        <authorList>
            <person name="Jia H.M."/>
            <person name="Jia H.J."/>
            <person name="Cai Q.L."/>
            <person name="Wang Y."/>
            <person name="Zhao H.B."/>
            <person name="Yang W.F."/>
            <person name="Wang G.Y."/>
            <person name="Li Y.H."/>
            <person name="Zhan D.L."/>
            <person name="Shen Y.T."/>
            <person name="Niu Q.F."/>
            <person name="Chang L."/>
            <person name="Qiu J."/>
            <person name="Zhao L."/>
            <person name="Xie H.B."/>
            <person name="Fu W.Y."/>
            <person name="Jin J."/>
            <person name="Li X.W."/>
            <person name="Jiao Y."/>
            <person name="Zhou C.C."/>
            <person name="Tu T."/>
            <person name="Chai C.Y."/>
            <person name="Gao J.L."/>
            <person name="Fan L.J."/>
            <person name="van de Weg E."/>
            <person name="Wang J.Y."/>
            <person name="Gao Z.S."/>
        </authorList>
    </citation>
    <scope>NUCLEOTIDE SEQUENCE [LARGE SCALE GENOMIC DNA]</scope>
    <source>
        <tissue evidence="4">Leaves</tissue>
    </source>
</reference>
<keyword evidence="3" id="KW-0732">Signal</keyword>
<feature type="signal peptide" evidence="3">
    <location>
        <begin position="1"/>
        <end position="22"/>
    </location>
</feature>
<name>A0A6A1VA75_9ROSI</name>
<organism evidence="4 5">
    <name type="scientific">Morella rubra</name>
    <name type="common">Chinese bayberry</name>
    <dbReference type="NCBI Taxonomy" id="262757"/>
    <lineage>
        <taxon>Eukaryota</taxon>
        <taxon>Viridiplantae</taxon>
        <taxon>Streptophyta</taxon>
        <taxon>Embryophyta</taxon>
        <taxon>Tracheophyta</taxon>
        <taxon>Spermatophyta</taxon>
        <taxon>Magnoliopsida</taxon>
        <taxon>eudicotyledons</taxon>
        <taxon>Gunneridae</taxon>
        <taxon>Pentapetalae</taxon>
        <taxon>rosids</taxon>
        <taxon>fabids</taxon>
        <taxon>Fagales</taxon>
        <taxon>Myricaceae</taxon>
        <taxon>Morella</taxon>
    </lineage>
</organism>
<comment type="caution">
    <text evidence="4">The sequence shown here is derived from an EMBL/GenBank/DDBJ whole genome shotgun (WGS) entry which is preliminary data.</text>
</comment>
<dbReference type="PANTHER" id="PTHR33538">
    <property type="entry name" value="PROTEIN GAMETE EXPRESSED 1"/>
    <property type="match status" value="1"/>
</dbReference>
<dbReference type="InterPro" id="IPR040346">
    <property type="entry name" value="GEX1/Brambleberry"/>
</dbReference>
<keyword evidence="2" id="KW-1133">Transmembrane helix</keyword>
<keyword evidence="1" id="KW-0175">Coiled coil</keyword>
<feature type="chain" id="PRO_5025355169" evidence="3">
    <location>
        <begin position="23"/>
        <end position="565"/>
    </location>
</feature>
<accession>A0A6A1VA75</accession>
<evidence type="ECO:0000313" key="5">
    <source>
        <dbReference type="Proteomes" id="UP000516437"/>
    </source>
</evidence>
<keyword evidence="2" id="KW-0812">Transmembrane</keyword>
<gene>
    <name evidence="4" type="ORF">CJ030_MR6G006738</name>
</gene>
<keyword evidence="5" id="KW-1185">Reference proteome</keyword>
<feature type="transmembrane region" description="Helical" evidence="2">
    <location>
        <begin position="436"/>
        <end position="455"/>
    </location>
</feature>
<feature type="transmembrane region" description="Helical" evidence="2">
    <location>
        <begin position="406"/>
        <end position="424"/>
    </location>
</feature>